<dbReference type="InterPro" id="IPR050987">
    <property type="entry name" value="AtrR-like"/>
</dbReference>
<dbReference type="PANTHER" id="PTHR46910:SF25">
    <property type="entry name" value="ABC-TRANSPORTER-REGULATING TRANSCRIPTION FACTOR"/>
    <property type="match status" value="1"/>
</dbReference>
<sequence>MNPDAADPATPLSRAPSSRGARSQPDNLMASPSCKSIFGNSDAEAQFEPSGTETMHAANQIVSPTPVDYPVIMANEQDVSISSLAYFSNSKLTALSRRIGNTQVTDLLAKIEAAVKSTTRSPVGAIPYPNDLEKETRSVSLSQQSRLDYLESYFDQVHPLYPFLDRASFENRARSSRVGDILSTDPAWCALHHAVLALGSLYHECGSFNAFAGTAWDIFRISLALLPRLVFGQRNLLTVQAITAMALFGTTYAALPIEGILITEAARIVSYFQMNKAEACKANSEFQRTVWVIYSLESEYCLNTGRSSTIPNHDISCPIPKTSLPFLSGFDWLQCKSRHALMASDIYQRLFSVKARSLSPELRQLEANRCLEELEAWRLSVPETFRPGIRFRSYQLGQPQAVYVAVQIHFSFYNIRIALARVCILAWIQDLEEQMRYKLLLTESARSIIDLIHLIDLEPFVLPWVQYNMPQAALFVLFDFIIEHPCHDETRKDLSYMQIATSYFMRLQYATGNKAFGTIPTQFLQIATSFVEDTYPSSIIQPGASANPQESELWQSRDSGIGTSDIKESLGFQSETLELEPEYLLRSTLGDSEDREAPQLRQEENTAVPDARTYDARTCDNILRLRLIYKSVKMARSDFKGSPLVSVTLQSVVLAATSNLLAQVLMAYRLDKPISVDWMPVSQFIVWTAVSTPPNYLWQDYLENKFPGYDTRKKDVSKRHGKAADDKLNVPNTLAKTILDQTIGAVVNTFLLCVFINLMKSAVVPSVSSGYKFDYTRIDWLFILNKAHEDFYPLLVAGWKLWPAVSLISFIFLRTAEGRNLFVALAGVVWGIYISWLGVE</sequence>
<evidence type="ECO:0000256" key="8">
    <source>
        <dbReference type="SAM" id="Phobius"/>
    </source>
</evidence>
<dbReference type="HOGENOM" id="CLU_017362_0_0_1"/>
<dbReference type="GeneID" id="42039921"/>
<evidence type="ECO:0000256" key="1">
    <source>
        <dbReference type="ARBA" id="ARBA00004141"/>
    </source>
</evidence>
<evidence type="ECO:0000256" key="3">
    <source>
        <dbReference type="ARBA" id="ARBA00022692"/>
    </source>
</evidence>
<gene>
    <name evidence="10" type="ORF">FOIG_14746</name>
</gene>
<keyword evidence="6" id="KW-0539">Nucleus</keyword>
<dbReference type="InterPro" id="IPR007248">
    <property type="entry name" value="Mpv17_PMP22"/>
</dbReference>
<dbReference type="RefSeq" id="XP_031054170.1">
    <property type="nucleotide sequence ID" value="XM_031216029.1"/>
</dbReference>
<dbReference type="GO" id="GO:0003677">
    <property type="term" value="F:DNA binding"/>
    <property type="evidence" value="ECO:0007669"/>
    <property type="project" value="InterPro"/>
</dbReference>
<dbReference type="GO" id="GO:0003700">
    <property type="term" value="F:DNA-binding transcription factor activity"/>
    <property type="evidence" value="ECO:0007669"/>
    <property type="project" value="InterPro"/>
</dbReference>
<feature type="domain" description="Xylanolytic transcriptional activator regulatory" evidence="9">
    <location>
        <begin position="150"/>
        <end position="322"/>
    </location>
</feature>
<dbReference type="InterPro" id="IPR007219">
    <property type="entry name" value="XnlR_reg_dom"/>
</dbReference>
<evidence type="ECO:0000256" key="4">
    <source>
        <dbReference type="ARBA" id="ARBA00022989"/>
    </source>
</evidence>
<dbReference type="Pfam" id="PF04117">
    <property type="entry name" value="Mpv17_PMP22"/>
    <property type="match status" value="1"/>
</dbReference>
<comment type="subcellular location">
    <subcellularLocation>
        <location evidence="1">Membrane</location>
        <topology evidence="1">Multi-pass membrane protein</topology>
    </subcellularLocation>
</comment>
<keyword evidence="3 8" id="KW-0812">Transmembrane</keyword>
<keyword evidence="5 8" id="KW-0472">Membrane</keyword>
<name>X0J6Z8_FUSO5</name>
<evidence type="ECO:0000313" key="10">
    <source>
        <dbReference type="EMBL" id="EXL92080.1"/>
    </source>
</evidence>
<protein>
    <recommendedName>
        <fullName evidence="9">Xylanolytic transcriptional activator regulatory domain-containing protein</fullName>
    </recommendedName>
</protein>
<reference evidence="10" key="2">
    <citation type="submission" date="2012-05" db="EMBL/GenBank/DDBJ databases">
        <title>The Genome Annotation of Fusarium oxysporum II5.</title>
        <authorList>
            <consortium name="The Broad Institute Genomics Platform"/>
            <person name="Ma L.-J."/>
            <person name="Corby-Kistler H."/>
            <person name="Broz K."/>
            <person name="Gale L.R."/>
            <person name="Jonkers W."/>
            <person name="O'Donnell K."/>
            <person name="Ploetz R."/>
            <person name="Steinberg C."/>
            <person name="Schwartz D.C."/>
            <person name="VanEtten H."/>
            <person name="Zhou S."/>
            <person name="Young S.K."/>
            <person name="Zeng Q."/>
            <person name="Gargeya S."/>
            <person name="Fitzgerald M."/>
            <person name="Abouelleil A."/>
            <person name="Alvarado L."/>
            <person name="Chapman S.B."/>
            <person name="Gainer-Dewar J."/>
            <person name="Goldberg J."/>
            <person name="Griggs A."/>
            <person name="Gujja S."/>
            <person name="Hansen M."/>
            <person name="Howarth C."/>
            <person name="Imamovic A."/>
            <person name="Ireland A."/>
            <person name="Larimer J."/>
            <person name="McCowan C."/>
            <person name="Murphy C."/>
            <person name="Pearson M."/>
            <person name="Poon T.W."/>
            <person name="Priest M."/>
            <person name="Roberts A."/>
            <person name="Saif S."/>
            <person name="Shea T."/>
            <person name="Sykes S."/>
            <person name="Wortman J."/>
            <person name="Nusbaum C."/>
            <person name="Birren B."/>
        </authorList>
    </citation>
    <scope>NUCLEOTIDE SEQUENCE</scope>
    <source>
        <strain evidence="10">54006</strain>
    </source>
</reference>
<feature type="transmembrane region" description="Helical" evidence="8">
    <location>
        <begin position="820"/>
        <end position="839"/>
    </location>
</feature>
<organism evidence="10">
    <name type="scientific">Fusarium odoratissimum (strain NRRL 54006)</name>
    <dbReference type="NCBI Taxonomy" id="1089451"/>
    <lineage>
        <taxon>Eukaryota</taxon>
        <taxon>Fungi</taxon>
        <taxon>Dikarya</taxon>
        <taxon>Ascomycota</taxon>
        <taxon>Pezizomycotina</taxon>
        <taxon>Sordariomycetes</taxon>
        <taxon>Hypocreomycetidae</taxon>
        <taxon>Hypocreales</taxon>
        <taxon>Nectriaceae</taxon>
        <taxon>Fusarium</taxon>
        <taxon>Fusarium oxysporum species complex</taxon>
        <taxon>Fusarium oxysporum f. sp. cubense (strain race 4)</taxon>
    </lineage>
</organism>
<evidence type="ECO:0000256" key="5">
    <source>
        <dbReference type="ARBA" id="ARBA00023136"/>
    </source>
</evidence>
<comment type="similarity">
    <text evidence="2">Belongs to the peroxisomal membrane protein PXMP2/4 family.</text>
</comment>
<dbReference type="VEuPathDB" id="FungiDB:FOIG_14746"/>
<dbReference type="Proteomes" id="UP000030685">
    <property type="component" value="Unassembled WGS sequence"/>
</dbReference>
<dbReference type="GO" id="GO:0008270">
    <property type="term" value="F:zinc ion binding"/>
    <property type="evidence" value="ECO:0007669"/>
    <property type="project" value="InterPro"/>
</dbReference>
<dbReference type="CDD" id="cd12148">
    <property type="entry name" value="fungal_TF_MHR"/>
    <property type="match status" value="1"/>
</dbReference>
<dbReference type="Pfam" id="PF04082">
    <property type="entry name" value="Fungal_trans"/>
    <property type="match status" value="1"/>
</dbReference>
<evidence type="ECO:0000256" key="7">
    <source>
        <dbReference type="SAM" id="MobiDB-lite"/>
    </source>
</evidence>
<dbReference type="GO" id="GO:0006351">
    <property type="term" value="P:DNA-templated transcription"/>
    <property type="evidence" value="ECO:0007669"/>
    <property type="project" value="InterPro"/>
</dbReference>
<keyword evidence="4 8" id="KW-1133">Transmembrane helix</keyword>
<feature type="transmembrane region" description="Helical" evidence="8">
    <location>
        <begin position="791"/>
        <end position="813"/>
    </location>
</feature>
<evidence type="ECO:0000256" key="6">
    <source>
        <dbReference type="ARBA" id="ARBA00023242"/>
    </source>
</evidence>
<reference evidence="10" key="1">
    <citation type="submission" date="2011-11" db="EMBL/GenBank/DDBJ databases">
        <title>The Genome Sequence of Fusarium oxysporum II5.</title>
        <authorList>
            <consortium name="The Broad Institute Genome Sequencing Platform"/>
            <person name="Ma L.-J."/>
            <person name="Gale L.R."/>
            <person name="Schwartz D.C."/>
            <person name="Zhou S."/>
            <person name="Corby-Kistler H."/>
            <person name="Young S.K."/>
            <person name="Zeng Q."/>
            <person name="Gargeya S."/>
            <person name="Fitzgerald M."/>
            <person name="Haas B."/>
            <person name="Abouelleil A."/>
            <person name="Alvarado L."/>
            <person name="Arachchi H.M."/>
            <person name="Berlin A."/>
            <person name="Brown A."/>
            <person name="Chapman S.B."/>
            <person name="Chen Z."/>
            <person name="Dunbar C."/>
            <person name="Freedman E."/>
            <person name="Gearin G."/>
            <person name="Goldberg J."/>
            <person name="Griggs A."/>
            <person name="Gujja S."/>
            <person name="Heiman D."/>
            <person name="Howarth C."/>
            <person name="Larson L."/>
            <person name="Lui A."/>
            <person name="MacDonald P.J.P."/>
            <person name="Montmayeur A."/>
            <person name="Murphy C."/>
            <person name="Neiman D."/>
            <person name="Pearson M."/>
            <person name="Priest M."/>
            <person name="Roberts A."/>
            <person name="Saif S."/>
            <person name="Shea T."/>
            <person name="Shenoy N."/>
            <person name="Sisk P."/>
            <person name="Stolte C."/>
            <person name="Sykes S."/>
            <person name="Wortman J."/>
            <person name="Nusbaum C."/>
            <person name="Birren B."/>
        </authorList>
    </citation>
    <scope>NUCLEOTIDE SEQUENCE [LARGE SCALE GENOMIC DNA]</scope>
    <source>
        <strain evidence="10">54006</strain>
    </source>
</reference>
<evidence type="ECO:0000259" key="9">
    <source>
        <dbReference type="Pfam" id="PF04082"/>
    </source>
</evidence>
<dbReference type="AlphaFoldDB" id="X0J6Z8"/>
<dbReference type="PANTHER" id="PTHR46910">
    <property type="entry name" value="TRANSCRIPTION FACTOR PDR1"/>
    <property type="match status" value="1"/>
</dbReference>
<proteinExistence type="inferred from homology"/>
<feature type="region of interest" description="Disordered" evidence="7">
    <location>
        <begin position="1"/>
        <end position="30"/>
    </location>
</feature>
<dbReference type="EMBL" id="JH658310">
    <property type="protein sequence ID" value="EXL92080.1"/>
    <property type="molecule type" value="Genomic_DNA"/>
</dbReference>
<accession>X0J6Z8</accession>
<dbReference type="GO" id="GO:0016020">
    <property type="term" value="C:membrane"/>
    <property type="evidence" value="ECO:0007669"/>
    <property type="project" value="UniProtKB-SubCell"/>
</dbReference>
<evidence type="ECO:0000256" key="2">
    <source>
        <dbReference type="ARBA" id="ARBA00006824"/>
    </source>
</evidence>